<dbReference type="Proteomes" id="UP000239997">
    <property type="component" value="Unassembled WGS sequence"/>
</dbReference>
<dbReference type="OrthoDB" id="1145067at2"/>
<evidence type="ECO:0000313" key="5">
    <source>
        <dbReference type="Proteomes" id="UP000028531"/>
    </source>
</evidence>
<feature type="chain" id="PRO_5001777558" description="Lipoprotein" evidence="2">
    <location>
        <begin position="23"/>
        <end position="76"/>
    </location>
</feature>
<reference evidence="4 6" key="2">
    <citation type="submission" date="2018-03" db="EMBL/GenBank/DDBJ databases">
        <title>Genomic Encyclopedia of Archaeal and Bacterial Type Strains, Phase II (KMG-II): from individual species to whole genera.</title>
        <authorList>
            <person name="Goeker M."/>
        </authorList>
    </citation>
    <scope>NUCLEOTIDE SEQUENCE [LARGE SCALE GENOMIC DNA]</scope>
    <source>
        <strain evidence="4 6">DSM 22727</strain>
    </source>
</reference>
<dbReference type="EMBL" id="JPJI01000032">
    <property type="protein sequence ID" value="KEZ92826.1"/>
    <property type="molecule type" value="Genomic_DNA"/>
</dbReference>
<evidence type="ECO:0000256" key="2">
    <source>
        <dbReference type="SAM" id="SignalP"/>
    </source>
</evidence>
<evidence type="ECO:0000313" key="6">
    <source>
        <dbReference type="Proteomes" id="UP000239997"/>
    </source>
</evidence>
<sequence length="76" mass="8627">MKNPIQKTLLILLFSISLIACRNEAETAEEKAEDLIENADDMKVKEDKIKIENEDGSEAKIKYDENGDVEKVKTDN</sequence>
<evidence type="ECO:0000313" key="4">
    <source>
        <dbReference type="EMBL" id="PRX15680.1"/>
    </source>
</evidence>
<evidence type="ECO:0000256" key="1">
    <source>
        <dbReference type="SAM" id="Coils"/>
    </source>
</evidence>
<name>A0A084JV42_NONUL</name>
<reference evidence="3 5" key="1">
    <citation type="submission" date="2014-07" db="EMBL/GenBank/DDBJ databases">
        <title>Draft genome sequence of Nonlabens ulvanivorans, an ulvan degrading bacterium.</title>
        <authorList>
            <person name="Kopel M."/>
            <person name="Helbert W."/>
            <person name="Henrissat B."/>
            <person name="Doniger T."/>
            <person name="Banin E."/>
        </authorList>
    </citation>
    <scope>NUCLEOTIDE SEQUENCE [LARGE SCALE GENOMIC DNA]</scope>
    <source>
        <strain evidence="3 5">PLR</strain>
    </source>
</reference>
<keyword evidence="6" id="KW-1185">Reference proteome</keyword>
<gene>
    <name evidence="3" type="ORF">IL45_11885</name>
    <name evidence="4" type="ORF">LY02_00902</name>
</gene>
<dbReference type="Proteomes" id="UP000028531">
    <property type="component" value="Unassembled WGS sequence"/>
</dbReference>
<protein>
    <recommendedName>
        <fullName evidence="7">Lipoprotein</fullName>
    </recommendedName>
</protein>
<organism evidence="3 5">
    <name type="scientific">Nonlabens ulvanivorans</name>
    <name type="common">Persicivirga ulvanivorans</name>
    <dbReference type="NCBI Taxonomy" id="906888"/>
    <lineage>
        <taxon>Bacteria</taxon>
        <taxon>Pseudomonadati</taxon>
        <taxon>Bacteroidota</taxon>
        <taxon>Flavobacteriia</taxon>
        <taxon>Flavobacteriales</taxon>
        <taxon>Flavobacteriaceae</taxon>
        <taxon>Nonlabens</taxon>
    </lineage>
</organism>
<keyword evidence="2" id="KW-0732">Signal</keyword>
<dbReference type="RefSeq" id="WP_036584144.1">
    <property type="nucleotide sequence ID" value="NZ_JPJI01000032.1"/>
</dbReference>
<keyword evidence="1" id="KW-0175">Coiled coil</keyword>
<proteinExistence type="predicted"/>
<accession>A0A084JV42</accession>
<evidence type="ECO:0008006" key="7">
    <source>
        <dbReference type="Google" id="ProtNLM"/>
    </source>
</evidence>
<dbReference type="AlphaFoldDB" id="A0A084JV42"/>
<dbReference type="PROSITE" id="PS51257">
    <property type="entry name" value="PROKAR_LIPOPROTEIN"/>
    <property type="match status" value="1"/>
</dbReference>
<feature type="signal peptide" evidence="2">
    <location>
        <begin position="1"/>
        <end position="22"/>
    </location>
</feature>
<dbReference type="EMBL" id="PVNA01000001">
    <property type="protein sequence ID" value="PRX15680.1"/>
    <property type="molecule type" value="Genomic_DNA"/>
</dbReference>
<feature type="coiled-coil region" evidence="1">
    <location>
        <begin position="18"/>
        <end position="45"/>
    </location>
</feature>
<comment type="caution">
    <text evidence="3">The sequence shown here is derived from an EMBL/GenBank/DDBJ whole genome shotgun (WGS) entry which is preliminary data.</text>
</comment>
<evidence type="ECO:0000313" key="3">
    <source>
        <dbReference type="EMBL" id="KEZ92826.1"/>
    </source>
</evidence>